<comment type="caution">
    <text evidence="1">The sequence shown here is derived from an EMBL/GenBank/DDBJ whole genome shotgun (WGS) entry which is preliminary data.</text>
</comment>
<organism evidence="1 2">
    <name type="scientific">Stentor coeruleus</name>
    <dbReference type="NCBI Taxonomy" id="5963"/>
    <lineage>
        <taxon>Eukaryota</taxon>
        <taxon>Sar</taxon>
        <taxon>Alveolata</taxon>
        <taxon>Ciliophora</taxon>
        <taxon>Postciliodesmatophora</taxon>
        <taxon>Heterotrichea</taxon>
        <taxon>Heterotrichida</taxon>
        <taxon>Stentoridae</taxon>
        <taxon>Stentor</taxon>
    </lineage>
</organism>
<sequence length="149" mass="17530">MERSKLIVKLPGVRPENSKTSSKVLIFNKENTYEPPKTYLEKSIQCEPFPQSKPISIISIIPSIPKKTDILSEFHNFSRLSNRDDLNTFIQRFSDRIRPSSETKFAKSPKNSHIFPMILTNYQANCKIKELFTFKKRIKYYDIVHNLKY</sequence>
<gene>
    <name evidence="1" type="ORF">SteCoe_37986</name>
</gene>
<dbReference type="Proteomes" id="UP000187209">
    <property type="component" value="Unassembled WGS sequence"/>
</dbReference>
<proteinExistence type="predicted"/>
<protein>
    <submittedName>
        <fullName evidence="1">Uncharacterized protein</fullName>
    </submittedName>
</protein>
<name>A0A1R2AMB8_9CILI</name>
<dbReference type="AlphaFoldDB" id="A0A1R2AMB8"/>
<evidence type="ECO:0000313" key="2">
    <source>
        <dbReference type="Proteomes" id="UP000187209"/>
    </source>
</evidence>
<keyword evidence="2" id="KW-1185">Reference proteome</keyword>
<reference evidence="1 2" key="1">
    <citation type="submission" date="2016-11" db="EMBL/GenBank/DDBJ databases">
        <title>The macronuclear genome of Stentor coeruleus: a giant cell with tiny introns.</title>
        <authorList>
            <person name="Slabodnick M."/>
            <person name="Ruby J.G."/>
            <person name="Reiff S.B."/>
            <person name="Swart E.C."/>
            <person name="Gosai S."/>
            <person name="Prabakaran S."/>
            <person name="Witkowska E."/>
            <person name="Larue G.E."/>
            <person name="Fisher S."/>
            <person name="Freeman R.M."/>
            <person name="Gunawardena J."/>
            <person name="Chu W."/>
            <person name="Stover N.A."/>
            <person name="Gregory B.D."/>
            <person name="Nowacki M."/>
            <person name="Derisi J."/>
            <person name="Roy S.W."/>
            <person name="Marshall W.F."/>
            <person name="Sood P."/>
        </authorList>
    </citation>
    <scope>NUCLEOTIDE SEQUENCE [LARGE SCALE GENOMIC DNA]</scope>
    <source>
        <strain evidence="1">WM001</strain>
    </source>
</reference>
<accession>A0A1R2AMB8</accession>
<dbReference type="EMBL" id="MPUH01002058">
    <property type="protein sequence ID" value="OMJ65565.1"/>
    <property type="molecule type" value="Genomic_DNA"/>
</dbReference>
<evidence type="ECO:0000313" key="1">
    <source>
        <dbReference type="EMBL" id="OMJ65565.1"/>
    </source>
</evidence>